<evidence type="ECO:0000313" key="2">
    <source>
        <dbReference type="EMBL" id="HGB15327.1"/>
    </source>
</evidence>
<reference evidence="2" key="1">
    <citation type="journal article" date="2020" name="mSystems">
        <title>Genome- and Community-Level Interaction Insights into Carbon Utilization and Element Cycling Functions of Hydrothermarchaeota in Hydrothermal Sediment.</title>
        <authorList>
            <person name="Zhou Z."/>
            <person name="Liu Y."/>
            <person name="Xu W."/>
            <person name="Pan J."/>
            <person name="Luo Z.H."/>
            <person name="Li M."/>
        </authorList>
    </citation>
    <scope>NUCLEOTIDE SEQUENCE [LARGE SCALE GENOMIC DNA]</scope>
    <source>
        <strain evidence="2">SpSt-776</strain>
    </source>
</reference>
<organism evidence="2">
    <name type="scientific">Desulfobacca acetoxidans</name>
    <dbReference type="NCBI Taxonomy" id="60893"/>
    <lineage>
        <taxon>Bacteria</taxon>
        <taxon>Pseudomonadati</taxon>
        <taxon>Thermodesulfobacteriota</taxon>
        <taxon>Desulfobaccia</taxon>
        <taxon>Desulfobaccales</taxon>
        <taxon>Desulfobaccaceae</taxon>
        <taxon>Desulfobacca</taxon>
    </lineage>
</organism>
<dbReference type="Gene3D" id="3.40.50.10540">
    <property type="entry name" value="Crotonobetainyl-coa:carnitine coa-transferase, domain 1"/>
    <property type="match status" value="1"/>
</dbReference>
<dbReference type="InterPro" id="IPR003673">
    <property type="entry name" value="CoA-Trfase_fam_III"/>
</dbReference>
<keyword evidence="1 2" id="KW-0808">Transferase</keyword>
<gene>
    <name evidence="2" type="ORF">ENV62_08850</name>
</gene>
<dbReference type="SUPFAM" id="SSF89796">
    <property type="entry name" value="CoA-transferase family III (CaiB/BaiF)"/>
    <property type="match status" value="1"/>
</dbReference>
<dbReference type="PANTHER" id="PTHR48207:SF3">
    <property type="entry name" value="SUCCINATE--HYDROXYMETHYLGLUTARATE COA-TRANSFERASE"/>
    <property type="match status" value="1"/>
</dbReference>
<dbReference type="EMBL" id="DTHB01000053">
    <property type="protein sequence ID" value="HGB15327.1"/>
    <property type="molecule type" value="Genomic_DNA"/>
</dbReference>
<dbReference type="PANTHER" id="PTHR48207">
    <property type="entry name" value="SUCCINATE--HYDROXYMETHYLGLUTARATE COA-TRANSFERASE"/>
    <property type="match status" value="1"/>
</dbReference>
<proteinExistence type="predicted"/>
<dbReference type="GO" id="GO:0008410">
    <property type="term" value="F:CoA-transferase activity"/>
    <property type="evidence" value="ECO:0007669"/>
    <property type="project" value="TreeGrafter"/>
</dbReference>
<dbReference type="Gene3D" id="3.30.1540.10">
    <property type="entry name" value="formyl-coa transferase, domain 3"/>
    <property type="match status" value="1"/>
</dbReference>
<accession>A0A7C3SLQ9</accession>
<sequence>MSDKQEWRKQYRNLVEAPIEDQTKAPYYGPKCKEELDEMKMPYEDYCRAVFAPGHEMGKPEALKGIRWMSTTMYIFTPHSVANLAELGAEVYKFEMPRMGDPMKHTSPFNEAYLYPLHDTRPMTGTGFGFMNANPNEYYVSIDYHIEEMKEPFYRIVKMSDGLTECYRPGTFDRWKQSYRYLIELNPRFIYVWGGGFGYGPKVFGGSYDILGQAHAGLASVTGHHEFMGGHCTKHSNWCIDWYSGTQITFGILAALHWRRKTGLGTMIEFSQVQAATRCLGHTAPLYGRFGIVRQRWGNWDTQLCVHGIILCGKSDYPDAINPQDRLEARYAMISAFQDADFKALCEVIKKPDLYSKYAKFKDRVEAEAQVEIYAELEKWAADKSRSEVVRTLQNAGLLAEPVMNDREVYECEHYRQRGTVRWMEDPLFGDILVQGTYSAGLMSKTPRRLYWIWRPVGADNVKFYHELLGYPISKVQEWYDKAWI</sequence>
<dbReference type="InterPro" id="IPR050483">
    <property type="entry name" value="CoA-transferase_III_domain"/>
</dbReference>
<protein>
    <submittedName>
        <fullName evidence="2">CoA transferase</fullName>
    </submittedName>
</protein>
<comment type="caution">
    <text evidence="2">The sequence shown here is derived from an EMBL/GenBank/DDBJ whole genome shotgun (WGS) entry which is preliminary data.</text>
</comment>
<dbReference type="InterPro" id="IPR044855">
    <property type="entry name" value="CoA-Trfase_III_dom3_sf"/>
</dbReference>
<dbReference type="Pfam" id="PF02515">
    <property type="entry name" value="CoA_transf_3"/>
    <property type="match status" value="1"/>
</dbReference>
<evidence type="ECO:0000256" key="1">
    <source>
        <dbReference type="ARBA" id="ARBA00022679"/>
    </source>
</evidence>
<dbReference type="AlphaFoldDB" id="A0A7C3SLQ9"/>
<name>A0A7C3SLQ9_9BACT</name>
<dbReference type="InterPro" id="IPR023606">
    <property type="entry name" value="CoA-Trfase_III_dom_1_sf"/>
</dbReference>